<organism evidence="2 3">
    <name type="scientific">Sulfobacillus thermosulfidooxidans</name>
    <dbReference type="NCBI Taxonomy" id="28034"/>
    <lineage>
        <taxon>Bacteria</taxon>
        <taxon>Bacillati</taxon>
        <taxon>Bacillota</taxon>
        <taxon>Clostridia</taxon>
        <taxon>Eubacteriales</taxon>
        <taxon>Clostridiales Family XVII. Incertae Sedis</taxon>
        <taxon>Sulfobacillus</taxon>
    </lineage>
</organism>
<dbReference type="AlphaFoldDB" id="A0A1R0IGT9"/>
<evidence type="ECO:0000313" key="2">
    <source>
        <dbReference type="EMBL" id="PSR27698.1"/>
    </source>
</evidence>
<dbReference type="InterPro" id="IPR027417">
    <property type="entry name" value="P-loop_NTPase"/>
</dbReference>
<dbReference type="EMBL" id="PXYX01000011">
    <property type="protein sequence ID" value="PSR27698.1"/>
    <property type="molecule type" value="Genomic_DNA"/>
</dbReference>
<evidence type="ECO:0000313" key="3">
    <source>
        <dbReference type="Proteomes" id="UP000242705"/>
    </source>
</evidence>
<dbReference type="PANTHER" id="PTHR30267:SF2">
    <property type="entry name" value="PROTEIN PRKA"/>
    <property type="match status" value="1"/>
</dbReference>
<gene>
    <name evidence="2" type="ORF">C7B47_07630</name>
</gene>
<accession>A0A1R0IGT9</accession>
<dbReference type="PANTHER" id="PTHR30267">
    <property type="entry name" value="PROTEIN KINASE PRKA"/>
    <property type="match status" value="1"/>
</dbReference>
<dbReference type="Gene3D" id="3.40.50.300">
    <property type="entry name" value="P-loop containing nucleotide triphosphate hydrolases"/>
    <property type="match status" value="1"/>
</dbReference>
<reference evidence="2 3" key="1">
    <citation type="journal article" date="2014" name="BMC Genomics">
        <title>Comparison of environmental and isolate Sulfobacillus genomes reveals diverse carbon, sulfur, nitrogen, and hydrogen metabolisms.</title>
        <authorList>
            <person name="Justice N.B."/>
            <person name="Norman A."/>
            <person name="Brown C.T."/>
            <person name="Singh A."/>
            <person name="Thomas B.C."/>
            <person name="Banfield J.F."/>
        </authorList>
    </citation>
    <scope>NUCLEOTIDE SEQUENCE [LARGE SCALE GENOMIC DNA]</scope>
    <source>
        <strain evidence="2">AMDSBA5</strain>
    </source>
</reference>
<feature type="domain" description="PrkA AAA" evidence="1">
    <location>
        <begin position="21"/>
        <end position="371"/>
    </location>
</feature>
<name>A0A1R0IGT9_SULTH</name>
<comment type="caution">
    <text evidence="2">The sequence shown here is derived from an EMBL/GenBank/DDBJ whole genome shotgun (WGS) entry which is preliminary data.</text>
</comment>
<protein>
    <submittedName>
        <fullName evidence="2">Protein prkA</fullName>
    </submittedName>
</protein>
<dbReference type="InterPro" id="IPR010650">
    <property type="entry name" value="PrkA_C"/>
</dbReference>
<dbReference type="PIRSF" id="PIRSF000549">
    <property type="entry name" value="Ser_prot_kin"/>
    <property type="match status" value="1"/>
</dbReference>
<dbReference type="GO" id="GO:0004672">
    <property type="term" value="F:protein kinase activity"/>
    <property type="evidence" value="ECO:0007669"/>
    <property type="project" value="InterPro"/>
</dbReference>
<dbReference type="InterPro" id="IPR016230">
    <property type="entry name" value="PrkA/YeaG"/>
</dbReference>
<dbReference type="Pfam" id="PF06798">
    <property type="entry name" value="PrkA"/>
    <property type="match status" value="1"/>
</dbReference>
<proteinExistence type="predicted"/>
<sequence length="631" mass="72588">MDLWERIREYQHREQQLSWHGTFREYFERVLQDPRLCRLSHARIYDMIADQGIDSDDMGHKHYRFFTGELFGLQEALDQLVEYFQSAAQRLEVRKRILLLMGPVGGGKSTVVTLLKRGLERYSRTNQGALYGLEGCPMHEEPLHLIPSTLREEIAQHYGIYIEGELCPVCRTRLREEFRGNIEEFPVERVVLSEMNRLGIGTFSPSDPKSQDISELTGSIDFATIGQYGSESDPRAYRFDGELNIANRGLMEFIEMLKADEKFLYGLLSLSQEQQIKTGRYAMIYADEVLISHTNEAEYQQFIQNKKNEALRDRIILIRMPYNLRVSDEMKIYDKLIRESALHTVHMAPHTLEVAAMFAVLSRLKESKRSGVSLLTKLKLYDGQLVDGFTETDIRTLKQEWPDEGMTGLSPRYVINRLSLALVKSTVPCLNPLDALRALKDGLGQHSGFSAETRDSLLNLIYEVRREYDELVTAEVQKAFIYSFEDTAQMLLNAYLDNIDAYVNHRKVMDALTDEEIEPDEMLMRSIEEQIGVSENAKRAFREEILIRLSTLSRRGQHFDYRSHPGLQAAIEAKLFTDLKGIVRITTSAKAADLVQEKKRNEVAERLIEYHGYCSHCSHAALQYVGTLLGR</sequence>
<dbReference type="SMART" id="SM00763">
    <property type="entry name" value="AAA_PrkA"/>
    <property type="match status" value="1"/>
</dbReference>
<dbReference type="InterPro" id="IPR013153">
    <property type="entry name" value="Prk_AAA"/>
</dbReference>
<dbReference type="Pfam" id="PF08298">
    <property type="entry name" value="AAA_PrkA"/>
    <property type="match status" value="1"/>
</dbReference>
<dbReference type="RefSeq" id="WP_020373034.1">
    <property type="nucleotide sequence ID" value="NZ_MDZD01000001.1"/>
</dbReference>
<evidence type="ECO:0000259" key="1">
    <source>
        <dbReference type="SMART" id="SM00763"/>
    </source>
</evidence>
<dbReference type="SUPFAM" id="SSF52540">
    <property type="entry name" value="P-loop containing nucleoside triphosphate hydrolases"/>
    <property type="match status" value="1"/>
</dbReference>
<dbReference type="Proteomes" id="UP000242705">
    <property type="component" value="Unassembled WGS sequence"/>
</dbReference>